<gene>
    <name evidence="2" type="ORF">SERLA73DRAFT_174141</name>
</gene>
<reference evidence="3" key="1">
    <citation type="journal article" date="2011" name="Science">
        <title>The plant cell wall-decomposing machinery underlies the functional diversity of forest fungi.</title>
        <authorList>
            <person name="Eastwood D.C."/>
            <person name="Floudas D."/>
            <person name="Binder M."/>
            <person name="Majcherczyk A."/>
            <person name="Schneider P."/>
            <person name="Aerts A."/>
            <person name="Asiegbu F.O."/>
            <person name="Baker S.E."/>
            <person name="Barry K."/>
            <person name="Bendiksby M."/>
            <person name="Blumentritt M."/>
            <person name="Coutinho P.M."/>
            <person name="Cullen D."/>
            <person name="de Vries R.P."/>
            <person name="Gathman A."/>
            <person name="Goodell B."/>
            <person name="Henrissat B."/>
            <person name="Ihrmark K."/>
            <person name="Kauserud H."/>
            <person name="Kohler A."/>
            <person name="LaButti K."/>
            <person name="Lapidus A."/>
            <person name="Lavin J.L."/>
            <person name="Lee Y.-H."/>
            <person name="Lindquist E."/>
            <person name="Lilly W."/>
            <person name="Lucas S."/>
            <person name="Morin E."/>
            <person name="Murat C."/>
            <person name="Oguiza J.A."/>
            <person name="Park J."/>
            <person name="Pisabarro A.G."/>
            <person name="Riley R."/>
            <person name="Rosling A."/>
            <person name="Salamov A."/>
            <person name="Schmidt O."/>
            <person name="Schmutz J."/>
            <person name="Skrede I."/>
            <person name="Stenlid J."/>
            <person name="Wiebenga A."/>
            <person name="Xie X."/>
            <person name="Kuees U."/>
            <person name="Hibbett D.S."/>
            <person name="Hoffmeister D."/>
            <person name="Hoegberg N."/>
            <person name="Martin F."/>
            <person name="Grigoriev I.V."/>
            <person name="Watkinson S.C."/>
        </authorList>
    </citation>
    <scope>NUCLEOTIDE SEQUENCE [LARGE SCALE GENOMIC DNA]</scope>
    <source>
        <strain evidence="3">strain S7.3</strain>
    </source>
</reference>
<feature type="region of interest" description="Disordered" evidence="1">
    <location>
        <begin position="183"/>
        <end position="235"/>
    </location>
</feature>
<dbReference type="OrthoDB" id="10251155at2759"/>
<dbReference type="STRING" id="936435.F8PID2"/>
<dbReference type="InParanoid" id="F8PID2"/>
<protein>
    <submittedName>
        <fullName evidence="2">Uncharacterized protein</fullName>
    </submittedName>
</protein>
<dbReference type="HOGENOM" id="CLU_100707_0_0_1"/>
<dbReference type="Proteomes" id="UP000008063">
    <property type="component" value="Unassembled WGS sequence"/>
</dbReference>
<evidence type="ECO:0000256" key="1">
    <source>
        <dbReference type="SAM" id="MobiDB-lite"/>
    </source>
</evidence>
<dbReference type="OMA" id="WIRGVEA"/>
<evidence type="ECO:0000313" key="3">
    <source>
        <dbReference type="Proteomes" id="UP000008063"/>
    </source>
</evidence>
<evidence type="ECO:0000313" key="2">
    <source>
        <dbReference type="EMBL" id="EGO05175.1"/>
    </source>
</evidence>
<name>F8PID2_SERL3</name>
<proteinExistence type="predicted"/>
<feature type="compositionally biased region" description="Basic and acidic residues" evidence="1">
    <location>
        <begin position="200"/>
        <end position="212"/>
    </location>
</feature>
<sequence length="287" mass="32899">MSSSSCSSANLTSRSSSSNIWFARPQYFTHLAENDGWACDVCVSGHMGQLEFSSLRTAVQHERSSPDHARYVSEFDWWDRDESGWEVDVPPLTSEGLRAQERQTHVDHVHEMVPFWRKAVEAAERGEVLKLEEFLDRLEARGPWGTFDDIWGAQPGTGKDAWSAWDDDGGDKHWGKVEPWAARDDDSVKRPARTNSFWGDKPDHLPRQECHPRSGIGERVVGQGLGRKKAVDSPRKDDTYGFVEAIARQEAANEERKQRMHVFYKMPTHQKVQKIQEMIYFLRANPM</sequence>
<keyword evidence="3" id="KW-1185">Reference proteome</keyword>
<organism evidence="3">
    <name type="scientific">Serpula lacrymans var. lacrymans (strain S7.3)</name>
    <name type="common">Dry rot fungus</name>
    <dbReference type="NCBI Taxonomy" id="936435"/>
    <lineage>
        <taxon>Eukaryota</taxon>
        <taxon>Fungi</taxon>
        <taxon>Dikarya</taxon>
        <taxon>Basidiomycota</taxon>
        <taxon>Agaricomycotina</taxon>
        <taxon>Agaricomycetes</taxon>
        <taxon>Agaricomycetidae</taxon>
        <taxon>Boletales</taxon>
        <taxon>Coniophorineae</taxon>
        <taxon>Serpulaceae</taxon>
        <taxon>Serpula</taxon>
    </lineage>
</organism>
<dbReference type="AlphaFoldDB" id="F8PID2"/>
<accession>F8PID2</accession>
<dbReference type="EMBL" id="GL945474">
    <property type="protein sequence ID" value="EGO05175.1"/>
    <property type="molecule type" value="Genomic_DNA"/>
</dbReference>